<name>A0ABU1D2D7_9BURK</name>
<sequence length="250" mass="29007">MSESLMSVTIDSRKLKRMDMDGPALRVIMQSRSPVLFPLRRLARIYVLGVPQHGLESLVFCAEQRIPVAFFNFNGRLRCRLSFVQEVPAAIDHWLEHIAFDQHIKNAYREWLLNQGLNVLSQLGVTQGAREARVRLFSDALRGYCRRTLGEQALKDAYEWIDGLLLVHLEQVITNFGCTHTRARQMLTDDLKPICEILLIHGLAERIHQNSGFRVDAKSMMDVYHRQSEHIEYTVRRMLIQLQIRLESII</sequence>
<protein>
    <submittedName>
        <fullName evidence="1">Uncharacterized protein</fullName>
    </submittedName>
</protein>
<accession>A0ABU1D2D7</accession>
<reference evidence="1 2" key="1">
    <citation type="submission" date="2023-08" db="EMBL/GenBank/DDBJ databases">
        <title>Alcaligenaceae gen. nov., a novel taxon isolated from the sludge of Yixing Pesticide Factory.</title>
        <authorList>
            <person name="Ruan L."/>
        </authorList>
    </citation>
    <scope>NUCLEOTIDE SEQUENCE [LARGE SCALE GENOMIC DNA]</scope>
    <source>
        <strain evidence="1 2">LG-2</strain>
    </source>
</reference>
<dbReference type="Proteomes" id="UP001232156">
    <property type="component" value="Unassembled WGS sequence"/>
</dbReference>
<evidence type="ECO:0000313" key="2">
    <source>
        <dbReference type="Proteomes" id="UP001232156"/>
    </source>
</evidence>
<keyword evidence="2" id="KW-1185">Reference proteome</keyword>
<evidence type="ECO:0000313" key="1">
    <source>
        <dbReference type="EMBL" id="MDR4124551.1"/>
    </source>
</evidence>
<comment type="caution">
    <text evidence="1">The sequence shown here is derived from an EMBL/GenBank/DDBJ whole genome shotgun (WGS) entry which is preliminary data.</text>
</comment>
<gene>
    <name evidence="1" type="ORF">Q8947_00945</name>
</gene>
<proteinExistence type="predicted"/>
<organism evidence="1 2">
    <name type="scientific">Yanghanlia caeni</name>
    <dbReference type="NCBI Taxonomy" id="3064283"/>
    <lineage>
        <taxon>Bacteria</taxon>
        <taxon>Pseudomonadati</taxon>
        <taxon>Pseudomonadota</taxon>
        <taxon>Betaproteobacteria</taxon>
        <taxon>Burkholderiales</taxon>
        <taxon>Alcaligenaceae</taxon>
        <taxon>Yanghanlia</taxon>
    </lineage>
</organism>
<dbReference type="RefSeq" id="WP_347286210.1">
    <property type="nucleotide sequence ID" value="NZ_JAUZQE010000001.1"/>
</dbReference>
<dbReference type="EMBL" id="JAUZQE010000001">
    <property type="protein sequence ID" value="MDR4124551.1"/>
    <property type="molecule type" value="Genomic_DNA"/>
</dbReference>